<evidence type="ECO:0000256" key="5">
    <source>
        <dbReference type="ARBA" id="ARBA00022840"/>
    </source>
</evidence>
<dbReference type="InterPro" id="IPR001650">
    <property type="entry name" value="Helicase_C-like"/>
</dbReference>
<evidence type="ECO:0000256" key="3">
    <source>
        <dbReference type="ARBA" id="ARBA00022801"/>
    </source>
</evidence>
<dbReference type="Pfam" id="PF00270">
    <property type="entry name" value="DEAD"/>
    <property type="match status" value="1"/>
</dbReference>
<comment type="similarity">
    <text evidence="7">Belongs to the DEAD box helicase family. DDX56/DBP9 subfamily.</text>
</comment>
<dbReference type="PANTHER" id="PTHR47959:SF21">
    <property type="entry name" value="DEAD-BOX HELICASE 56"/>
    <property type="match status" value="1"/>
</dbReference>
<dbReference type="CDD" id="cd18787">
    <property type="entry name" value="SF2_C_DEAD"/>
    <property type="match status" value="1"/>
</dbReference>
<sequence>MEFKDLDPRLTRALSKLKFHKPTLVQAEVIPLALARKDILARARTGSGKTAAYCLPVIQNILISKEALKESPENAIRSIILVPTRELAEQVTQHVKSFIIYCSKEIKVVNMASSAPVELQRPILSELPDIIVSTPSRLLASFEAQNLDVRNTLESFVIDEADLVLSYGYEEDIQKILTYLPKIFQCYMMSATLSQDVEKLKHLFLRNPAILTLHENNEEIKQLTQYCVRCSEVDKFLLTYVILKLRLIKGKCIMFVNDIDRCYRLKLFLDQFSIRSCVLNSELPLNSRYHIVQEFNKGIYDYIVATDEGDYNSNRDSEDEDEGKTDNAEEEEENEKGEGGDDDDDDDDDDDEKEDLVDDEKKDTSSKVKFILPEKNHNKKKKDNNQEEERKKKNSDKQKKDNNNDDDNNNKKEYGVSRGIDFINVAAVINFDFPISAKAYTHRIGRTARANNKGMSLSFVVPKELVGKQKNLTSLTSKNDEEIYARVEKQQTMIGATLKPYSFDMKQVEGFRYRMEDALRAVTRSSIKEARLKDIKLEILNSDKLKNHFESNPNDLKILRHDATIHPSRVQQHMKNVPPYLMPKIATPAGSSSLVDDEYVPFRKSQKKNKHHRNSGSSFGLKKRKNDPLKSFSFSDKNNKRQKKN</sequence>
<feature type="compositionally biased region" description="Basic and acidic residues" evidence="9">
    <location>
        <begin position="383"/>
        <end position="414"/>
    </location>
</feature>
<evidence type="ECO:0000256" key="6">
    <source>
        <dbReference type="ARBA" id="ARBA00022884"/>
    </source>
</evidence>
<feature type="domain" description="Helicase ATP-binding" evidence="10">
    <location>
        <begin position="30"/>
        <end position="211"/>
    </location>
</feature>
<dbReference type="SMART" id="SM00487">
    <property type="entry name" value="DEXDc"/>
    <property type="match status" value="1"/>
</dbReference>
<keyword evidence="5" id="KW-0067">ATP-binding</keyword>
<evidence type="ECO:0000259" key="11">
    <source>
        <dbReference type="PROSITE" id="PS51194"/>
    </source>
</evidence>
<dbReference type="Gene3D" id="3.40.50.300">
    <property type="entry name" value="P-loop containing nucleotide triphosphate hydrolases"/>
    <property type="match status" value="2"/>
</dbReference>
<proteinExistence type="inferred from homology"/>
<feature type="compositionally biased region" description="Acidic residues" evidence="9">
    <location>
        <begin position="317"/>
        <end position="358"/>
    </location>
</feature>
<dbReference type="GO" id="GO:0005524">
    <property type="term" value="F:ATP binding"/>
    <property type="evidence" value="ECO:0007669"/>
    <property type="project" value="UniProtKB-KW"/>
</dbReference>
<evidence type="ECO:0000313" key="13">
    <source>
        <dbReference type="Proteomes" id="UP000266861"/>
    </source>
</evidence>
<evidence type="ECO:0000256" key="7">
    <source>
        <dbReference type="ARBA" id="ARBA00038041"/>
    </source>
</evidence>
<accession>A0A397IZV8</accession>
<dbReference type="GO" id="GO:0003723">
    <property type="term" value="F:RNA binding"/>
    <property type="evidence" value="ECO:0007669"/>
    <property type="project" value="UniProtKB-KW"/>
</dbReference>
<evidence type="ECO:0000259" key="10">
    <source>
        <dbReference type="PROSITE" id="PS51192"/>
    </source>
</evidence>
<reference evidence="12 13" key="1">
    <citation type="submission" date="2018-08" db="EMBL/GenBank/DDBJ databases">
        <title>Genome and evolution of the arbuscular mycorrhizal fungus Diversispora epigaea (formerly Glomus versiforme) and its bacterial endosymbionts.</title>
        <authorList>
            <person name="Sun X."/>
            <person name="Fei Z."/>
            <person name="Harrison M."/>
        </authorList>
    </citation>
    <scope>NUCLEOTIDE SEQUENCE [LARGE SCALE GENOMIC DNA]</scope>
    <source>
        <strain evidence="12 13">IT104</strain>
    </source>
</reference>
<dbReference type="PANTHER" id="PTHR47959">
    <property type="entry name" value="ATP-DEPENDENT RNA HELICASE RHLE-RELATED"/>
    <property type="match status" value="1"/>
</dbReference>
<dbReference type="PROSITE" id="PS51192">
    <property type="entry name" value="HELICASE_ATP_BIND_1"/>
    <property type="match status" value="1"/>
</dbReference>
<keyword evidence="3" id="KW-0378">Hydrolase</keyword>
<organism evidence="12 13">
    <name type="scientific">Diversispora epigaea</name>
    <dbReference type="NCBI Taxonomy" id="1348612"/>
    <lineage>
        <taxon>Eukaryota</taxon>
        <taxon>Fungi</taxon>
        <taxon>Fungi incertae sedis</taxon>
        <taxon>Mucoromycota</taxon>
        <taxon>Glomeromycotina</taxon>
        <taxon>Glomeromycetes</taxon>
        <taxon>Diversisporales</taxon>
        <taxon>Diversisporaceae</taxon>
        <taxon>Diversispora</taxon>
    </lineage>
</organism>
<dbReference type="GO" id="GO:0016787">
    <property type="term" value="F:hydrolase activity"/>
    <property type="evidence" value="ECO:0007669"/>
    <property type="project" value="UniProtKB-KW"/>
</dbReference>
<dbReference type="PROSITE" id="PS51194">
    <property type="entry name" value="HELICASE_CTER"/>
    <property type="match status" value="1"/>
</dbReference>
<dbReference type="InterPro" id="IPR050079">
    <property type="entry name" value="DEAD_box_RNA_helicase"/>
</dbReference>
<dbReference type="Pfam" id="PF00271">
    <property type="entry name" value="Helicase_C"/>
    <property type="match status" value="2"/>
</dbReference>
<keyword evidence="13" id="KW-1185">Reference proteome</keyword>
<evidence type="ECO:0000256" key="2">
    <source>
        <dbReference type="ARBA" id="ARBA00022741"/>
    </source>
</evidence>
<evidence type="ECO:0000256" key="9">
    <source>
        <dbReference type="SAM" id="MobiDB-lite"/>
    </source>
</evidence>
<name>A0A397IZV8_9GLOM</name>
<dbReference type="AlphaFoldDB" id="A0A397IZV8"/>
<dbReference type="GO" id="GO:0005829">
    <property type="term" value="C:cytosol"/>
    <property type="evidence" value="ECO:0007669"/>
    <property type="project" value="TreeGrafter"/>
</dbReference>
<feature type="region of interest" description="Disordered" evidence="9">
    <location>
        <begin position="310"/>
        <end position="414"/>
    </location>
</feature>
<comment type="caution">
    <text evidence="12">The sequence shown here is derived from an EMBL/GenBank/DDBJ whole genome shotgun (WGS) entry which is preliminary data.</text>
</comment>
<dbReference type="STRING" id="1348612.A0A397IZV8"/>
<evidence type="ECO:0000256" key="1">
    <source>
        <dbReference type="ARBA" id="ARBA00012552"/>
    </source>
</evidence>
<feature type="domain" description="Helicase C-terminal" evidence="11">
    <location>
        <begin position="344"/>
        <end position="491"/>
    </location>
</feature>
<feature type="compositionally biased region" description="Basic residues" evidence="9">
    <location>
        <begin position="604"/>
        <end position="614"/>
    </location>
</feature>
<gene>
    <name evidence="12" type="ORF">Glove_134g251</name>
</gene>
<dbReference type="GO" id="GO:0003724">
    <property type="term" value="F:RNA helicase activity"/>
    <property type="evidence" value="ECO:0007669"/>
    <property type="project" value="UniProtKB-EC"/>
</dbReference>
<dbReference type="InterPro" id="IPR011545">
    <property type="entry name" value="DEAD/DEAH_box_helicase_dom"/>
</dbReference>
<feature type="region of interest" description="Disordered" evidence="9">
    <location>
        <begin position="602"/>
        <end position="645"/>
    </location>
</feature>
<dbReference type="EMBL" id="PQFF01000125">
    <property type="protein sequence ID" value="RHZ80637.1"/>
    <property type="molecule type" value="Genomic_DNA"/>
</dbReference>
<keyword evidence="6" id="KW-0694">RNA-binding</keyword>
<dbReference type="EC" id="3.6.4.13" evidence="1"/>
<keyword evidence="2" id="KW-0547">Nucleotide-binding</keyword>
<evidence type="ECO:0000256" key="8">
    <source>
        <dbReference type="ARBA" id="ARBA00047984"/>
    </source>
</evidence>
<dbReference type="CDD" id="cd17961">
    <property type="entry name" value="DEADc_DDX56"/>
    <property type="match status" value="1"/>
</dbReference>
<dbReference type="OrthoDB" id="1191041at2759"/>
<comment type="catalytic activity">
    <reaction evidence="8">
        <text>ATP + H2O = ADP + phosphate + H(+)</text>
        <dbReference type="Rhea" id="RHEA:13065"/>
        <dbReference type="ChEBI" id="CHEBI:15377"/>
        <dbReference type="ChEBI" id="CHEBI:15378"/>
        <dbReference type="ChEBI" id="CHEBI:30616"/>
        <dbReference type="ChEBI" id="CHEBI:43474"/>
        <dbReference type="ChEBI" id="CHEBI:456216"/>
        <dbReference type="EC" id="3.6.4.13"/>
    </reaction>
</comment>
<dbReference type="InterPro" id="IPR027417">
    <property type="entry name" value="P-loop_NTPase"/>
</dbReference>
<dbReference type="Proteomes" id="UP000266861">
    <property type="component" value="Unassembled WGS sequence"/>
</dbReference>
<evidence type="ECO:0000256" key="4">
    <source>
        <dbReference type="ARBA" id="ARBA00022806"/>
    </source>
</evidence>
<protein>
    <recommendedName>
        <fullName evidence="1">RNA helicase</fullName>
        <ecNumber evidence="1">3.6.4.13</ecNumber>
    </recommendedName>
</protein>
<evidence type="ECO:0000313" key="12">
    <source>
        <dbReference type="EMBL" id="RHZ80637.1"/>
    </source>
</evidence>
<keyword evidence="4" id="KW-0347">Helicase</keyword>
<feature type="compositionally biased region" description="Basic and acidic residues" evidence="9">
    <location>
        <begin position="359"/>
        <end position="376"/>
    </location>
</feature>
<dbReference type="SUPFAM" id="SSF52540">
    <property type="entry name" value="P-loop containing nucleoside triphosphate hydrolases"/>
    <property type="match status" value="2"/>
</dbReference>
<dbReference type="SMART" id="SM00490">
    <property type="entry name" value="HELICc"/>
    <property type="match status" value="1"/>
</dbReference>
<dbReference type="InterPro" id="IPR014001">
    <property type="entry name" value="Helicase_ATP-bd"/>
</dbReference>